<protein>
    <submittedName>
        <fullName evidence="1">Uncharacterized protein</fullName>
    </submittedName>
</protein>
<evidence type="ECO:0000313" key="1">
    <source>
        <dbReference type="EMBL" id="SKC59242.1"/>
    </source>
</evidence>
<dbReference type="EMBL" id="FUZV01000001">
    <property type="protein sequence ID" value="SKC59242.1"/>
    <property type="molecule type" value="Genomic_DNA"/>
</dbReference>
<evidence type="ECO:0000313" key="2">
    <source>
        <dbReference type="Proteomes" id="UP000190341"/>
    </source>
</evidence>
<keyword evidence="2" id="KW-1185">Reference proteome</keyword>
<gene>
    <name evidence="1" type="ORF">SAMN06296058_1411</name>
</gene>
<organism evidence="1 2">
    <name type="scientific">Pseudoxanthomonas indica</name>
    <dbReference type="NCBI Taxonomy" id="428993"/>
    <lineage>
        <taxon>Bacteria</taxon>
        <taxon>Pseudomonadati</taxon>
        <taxon>Pseudomonadota</taxon>
        <taxon>Gammaproteobacteria</taxon>
        <taxon>Lysobacterales</taxon>
        <taxon>Lysobacteraceae</taxon>
        <taxon>Pseudoxanthomonas</taxon>
    </lineage>
</organism>
<dbReference type="OrthoDB" id="6024827at2"/>
<sequence>MHALFVGGVIDNKEVDLEDGRPPIHYPENSGGGHPRYRLHFVGEGDGGRAVFAVYGAPDLADDEVERVIEERAYARRFDATPKRPPAITGVPAAN</sequence>
<dbReference type="RefSeq" id="WP_079723714.1">
    <property type="nucleotide sequence ID" value="NZ_BMCL01000002.1"/>
</dbReference>
<dbReference type="AlphaFoldDB" id="A0A1T5K674"/>
<proteinExistence type="predicted"/>
<accession>A0A1T5K674</accession>
<reference evidence="1 2" key="1">
    <citation type="submission" date="2017-02" db="EMBL/GenBank/DDBJ databases">
        <authorList>
            <person name="Peterson S.W."/>
        </authorList>
    </citation>
    <scope>NUCLEOTIDE SEQUENCE [LARGE SCALE GENOMIC DNA]</scope>
    <source>
        <strain evidence="1 2">P15</strain>
    </source>
</reference>
<dbReference type="Proteomes" id="UP000190341">
    <property type="component" value="Unassembled WGS sequence"/>
</dbReference>
<name>A0A1T5K674_9GAMM</name>